<accession>A0A137PGI2</accession>
<dbReference type="AlphaFoldDB" id="A0A137PGI2"/>
<proteinExistence type="predicted"/>
<dbReference type="EMBL" id="KQ964427">
    <property type="protein sequence ID" value="KXN74107.1"/>
    <property type="molecule type" value="Genomic_DNA"/>
</dbReference>
<protein>
    <submittedName>
        <fullName evidence="1">Uncharacterized protein</fullName>
    </submittedName>
</protein>
<reference evidence="1 2" key="1">
    <citation type="journal article" date="2015" name="Genome Biol. Evol.">
        <title>Phylogenomic analyses indicate that early fungi evolved digesting cell walls of algal ancestors of land plants.</title>
        <authorList>
            <person name="Chang Y."/>
            <person name="Wang S."/>
            <person name="Sekimoto S."/>
            <person name="Aerts A.L."/>
            <person name="Choi C."/>
            <person name="Clum A."/>
            <person name="LaButti K.M."/>
            <person name="Lindquist E.A."/>
            <person name="Yee Ngan C."/>
            <person name="Ohm R.A."/>
            <person name="Salamov A.A."/>
            <person name="Grigoriev I.V."/>
            <person name="Spatafora J.W."/>
            <person name="Berbee M.L."/>
        </authorList>
    </citation>
    <scope>NUCLEOTIDE SEQUENCE [LARGE SCALE GENOMIC DNA]</scope>
    <source>
        <strain evidence="1 2">NRRL 28638</strain>
    </source>
</reference>
<gene>
    <name evidence="1" type="ORF">CONCODRAFT_76981</name>
</gene>
<evidence type="ECO:0000313" key="2">
    <source>
        <dbReference type="Proteomes" id="UP000070444"/>
    </source>
</evidence>
<sequence length="558" mass="63774">MIGISNEIRNREVGSNKSNLKIIPLSRLQKSTNSIKQSNLSKASEIISSSDSSDSEKNSRVNNKIEGRHLEYLRKYLTEDSYIGHTEAAILLHKDVDSKVGIIAVRNAIIKLRKEMGLELSSLDQSILKNRLLKDYSKFKNSHLEYLKKYLEEGKFIESIEAKNRLLEETGIEIQISVIHKALINLRKEMGLDYLNLGQPTLQNRLISGRYKLKDSDLEYLKKYLIEDRFIGHDEAKNRLQADTGLKIDPSTARSAMKTLRKEMGLETPYLDQSILKNDNLSDRSKIKDSHLEYIKKYLKEDNLIGPTEVKNRLFQETDLEVSIQTVGKAMKNMRAEMGINLASIRLSEANSKRSITRTKLKESHLECLKKYLEEDKYIGPAEARDRLQEETDLEISISLAQKTMLKLRKEMGPEYSNLDPTIVKNRKSSDIYKLKDSHLECLKSYLKEDNSIGPTEARNRLQEETGLKINVTALKNTMAKLREEMGPEYAILDSPNTKSKKSSDLAKLKDSHLDCLKSYLKEDIDMGPTEAKSRLQKDTGLTISLTTVSRTLKTLRE</sequence>
<name>A0A137PGI2_CONC2</name>
<evidence type="ECO:0000313" key="1">
    <source>
        <dbReference type="EMBL" id="KXN74107.1"/>
    </source>
</evidence>
<keyword evidence="2" id="KW-1185">Reference proteome</keyword>
<dbReference type="Proteomes" id="UP000070444">
    <property type="component" value="Unassembled WGS sequence"/>
</dbReference>
<organism evidence="1 2">
    <name type="scientific">Conidiobolus coronatus (strain ATCC 28846 / CBS 209.66 / NRRL 28638)</name>
    <name type="common">Delacroixia coronata</name>
    <dbReference type="NCBI Taxonomy" id="796925"/>
    <lineage>
        <taxon>Eukaryota</taxon>
        <taxon>Fungi</taxon>
        <taxon>Fungi incertae sedis</taxon>
        <taxon>Zoopagomycota</taxon>
        <taxon>Entomophthoromycotina</taxon>
        <taxon>Entomophthoromycetes</taxon>
        <taxon>Entomophthorales</taxon>
        <taxon>Ancylistaceae</taxon>
        <taxon>Conidiobolus</taxon>
    </lineage>
</organism>